<dbReference type="AlphaFoldDB" id="A0AA39VI86"/>
<protein>
    <submittedName>
        <fullName evidence="1">Uncharacterized protein</fullName>
    </submittedName>
</protein>
<accession>A0AA39VI86</accession>
<dbReference type="Proteomes" id="UP001168877">
    <property type="component" value="Unassembled WGS sequence"/>
</dbReference>
<keyword evidence="2" id="KW-1185">Reference proteome</keyword>
<evidence type="ECO:0000313" key="1">
    <source>
        <dbReference type="EMBL" id="KAK0581202.1"/>
    </source>
</evidence>
<proteinExistence type="predicted"/>
<evidence type="ECO:0000313" key="2">
    <source>
        <dbReference type="Proteomes" id="UP001168877"/>
    </source>
</evidence>
<sequence length="283" mass="31433">MDSKDVDLQITKQCTFKFTIIDRYIDEVTCEVVPLDVCQVILGSPYLWDRDAIHYRRLQKYRLVKEGKEFHINACKPKATNRLMTSTQAKRMGRFEHFGKRVESYRPRFSEEQIKKNASSIQKTGKRIVLPNSQPIIQDAPVSRKEKGPKEMGHIGANDACMEASVLVHDHGKTKIGGLVKVGEVIVTQVAGNVLEVIPSGQVPVLVAFGGSSSGQIFHGPDKYIGPGSFKDSCVENVLIFGDKGAEPFKGVSSGLLSSKSLKAKEIMKDALFIGRLFCTNFW</sequence>
<comment type="caution">
    <text evidence="1">The sequence shown here is derived from an EMBL/GenBank/DDBJ whole genome shotgun (WGS) entry which is preliminary data.</text>
</comment>
<reference evidence="1" key="2">
    <citation type="submission" date="2023-06" db="EMBL/GenBank/DDBJ databases">
        <authorList>
            <person name="Swenson N.G."/>
            <person name="Wegrzyn J.L."/>
            <person name="Mcevoy S.L."/>
        </authorList>
    </citation>
    <scope>NUCLEOTIDE SEQUENCE</scope>
    <source>
        <strain evidence="1">NS2018</strain>
        <tissue evidence="1">Leaf</tissue>
    </source>
</reference>
<name>A0AA39VI86_ACESA</name>
<gene>
    <name evidence="1" type="ORF">LWI29_011272</name>
</gene>
<organism evidence="1 2">
    <name type="scientific">Acer saccharum</name>
    <name type="common">Sugar maple</name>
    <dbReference type="NCBI Taxonomy" id="4024"/>
    <lineage>
        <taxon>Eukaryota</taxon>
        <taxon>Viridiplantae</taxon>
        <taxon>Streptophyta</taxon>
        <taxon>Embryophyta</taxon>
        <taxon>Tracheophyta</taxon>
        <taxon>Spermatophyta</taxon>
        <taxon>Magnoliopsida</taxon>
        <taxon>eudicotyledons</taxon>
        <taxon>Gunneridae</taxon>
        <taxon>Pentapetalae</taxon>
        <taxon>rosids</taxon>
        <taxon>malvids</taxon>
        <taxon>Sapindales</taxon>
        <taxon>Sapindaceae</taxon>
        <taxon>Hippocastanoideae</taxon>
        <taxon>Acereae</taxon>
        <taxon>Acer</taxon>
    </lineage>
</organism>
<reference evidence="1" key="1">
    <citation type="journal article" date="2022" name="Plant J.">
        <title>Strategies of tolerance reflected in two North American maple genomes.</title>
        <authorList>
            <person name="McEvoy S.L."/>
            <person name="Sezen U.U."/>
            <person name="Trouern-Trend A."/>
            <person name="McMahon S.M."/>
            <person name="Schaberg P.G."/>
            <person name="Yang J."/>
            <person name="Wegrzyn J.L."/>
            <person name="Swenson N.G."/>
        </authorList>
    </citation>
    <scope>NUCLEOTIDE SEQUENCE</scope>
    <source>
        <strain evidence="1">NS2018</strain>
    </source>
</reference>
<dbReference type="EMBL" id="JAUESC010000384">
    <property type="protein sequence ID" value="KAK0581202.1"/>
    <property type="molecule type" value="Genomic_DNA"/>
</dbReference>